<evidence type="ECO:0000313" key="2">
    <source>
        <dbReference type="Proteomes" id="UP000490939"/>
    </source>
</evidence>
<sequence length="348" mass="37286">MYAPGSFQDKRTRYQLLSSILYKNASTSNIYGHIIINMLLKNFIYHALWVLPVANAAGKTDVPLLITNSCRDSIWPGLFTSNGGGPDTMGFELTSGSTRNLSGVGSCGTGACGTALECNATGETATLAEFNLEAHADQSFYDISLVDGYNLPMAIQIIPTNGTSVPPSNETNLICAGSLQGFDSNKNFNPYNTTQATYYGTTSAHPLSFESKMTYSDVSHWCPWDLQFHPMEEVGNTRLPFDPCLSLCTKTGKAEHCCTGKHNSAKTCKTNYYSKKAKAVCPDAYSYAYDDATSTFTVPTGTGFEVVFCPAGRSTVIKKTLAGTSGAGGLERNLVALSIGVVVAVLFS</sequence>
<dbReference type="PROSITE" id="PS51367">
    <property type="entry name" value="THAUMATIN_2"/>
    <property type="match status" value="1"/>
</dbReference>
<dbReference type="Gene3D" id="2.60.110.10">
    <property type="entry name" value="Thaumatin"/>
    <property type="match status" value="1"/>
</dbReference>
<keyword evidence="2" id="KW-1185">Reference proteome</keyword>
<evidence type="ECO:0008006" key="3">
    <source>
        <dbReference type="Google" id="ProtNLM"/>
    </source>
</evidence>
<dbReference type="SMART" id="SM00205">
    <property type="entry name" value="THN"/>
    <property type="match status" value="1"/>
</dbReference>
<organism evidence="1 2">
    <name type="scientific">Venturia inaequalis</name>
    <name type="common">Apple scab fungus</name>
    <dbReference type="NCBI Taxonomy" id="5025"/>
    <lineage>
        <taxon>Eukaryota</taxon>
        <taxon>Fungi</taxon>
        <taxon>Dikarya</taxon>
        <taxon>Ascomycota</taxon>
        <taxon>Pezizomycotina</taxon>
        <taxon>Dothideomycetes</taxon>
        <taxon>Pleosporomycetidae</taxon>
        <taxon>Venturiales</taxon>
        <taxon>Venturiaceae</taxon>
        <taxon>Venturia</taxon>
    </lineage>
</organism>
<name>A0A8H3VQE5_VENIN</name>
<proteinExistence type="predicted"/>
<dbReference type="PANTHER" id="PTHR31048">
    <property type="entry name" value="OS03G0233200 PROTEIN"/>
    <property type="match status" value="1"/>
</dbReference>
<dbReference type="EMBL" id="WNWR01000087">
    <property type="protein sequence ID" value="KAE9991642.1"/>
    <property type="molecule type" value="Genomic_DNA"/>
</dbReference>
<reference evidence="1 2" key="1">
    <citation type="submission" date="2019-07" db="EMBL/GenBank/DDBJ databases">
        <title>Venturia inaequalis Genome Resource.</title>
        <authorList>
            <person name="Lichtner F.J."/>
        </authorList>
    </citation>
    <scope>NUCLEOTIDE SEQUENCE [LARGE SCALE GENOMIC DNA]</scope>
    <source>
        <strain evidence="1 2">DMI_063113</strain>
    </source>
</reference>
<comment type="caution">
    <text evidence="1">The sequence shown here is derived from an EMBL/GenBank/DDBJ whole genome shotgun (WGS) entry which is preliminary data.</text>
</comment>
<dbReference type="Proteomes" id="UP000490939">
    <property type="component" value="Unassembled WGS sequence"/>
</dbReference>
<dbReference type="InterPro" id="IPR001938">
    <property type="entry name" value="Thaumatin"/>
</dbReference>
<gene>
    <name evidence="1" type="ORF">EG327_011263</name>
</gene>
<dbReference type="AlphaFoldDB" id="A0A8H3VQE5"/>
<accession>A0A8H3VQE5</accession>
<dbReference type="Pfam" id="PF00314">
    <property type="entry name" value="Thaumatin"/>
    <property type="match status" value="1"/>
</dbReference>
<protein>
    <recommendedName>
        <fullName evidence="3">Osmotin, thaumatin-like protein</fullName>
    </recommendedName>
</protein>
<dbReference type="InterPro" id="IPR037176">
    <property type="entry name" value="Osmotin/thaumatin-like_sf"/>
</dbReference>
<dbReference type="SUPFAM" id="SSF49870">
    <property type="entry name" value="Osmotin, thaumatin-like protein"/>
    <property type="match status" value="1"/>
</dbReference>
<evidence type="ECO:0000313" key="1">
    <source>
        <dbReference type="EMBL" id="KAE9991642.1"/>
    </source>
</evidence>